<evidence type="ECO:0000256" key="1">
    <source>
        <dbReference type="SAM" id="MobiDB-lite"/>
    </source>
</evidence>
<feature type="compositionally biased region" description="Basic and acidic residues" evidence="1">
    <location>
        <begin position="12"/>
        <end position="23"/>
    </location>
</feature>
<dbReference type="AlphaFoldDB" id="Q9LT13"/>
<evidence type="ECO:0000259" key="3">
    <source>
        <dbReference type="Pfam" id="PF23080"/>
    </source>
</evidence>
<evidence type="ECO:0000256" key="2">
    <source>
        <dbReference type="SAM" id="Phobius"/>
    </source>
</evidence>
<dbReference type="InterPro" id="IPR055474">
    <property type="entry name" value="DUF7046"/>
</dbReference>
<reference evidence="4" key="1">
    <citation type="journal article" date="2000" name="DNA Res.">
        <title>Structural analysis of Arabidopsis thaliana chromosome 5. X. Sequence features of the regions of 3,076,755 bp covered by sixty P1 and TAC clones.</title>
        <authorList>
            <person name="Sato S."/>
            <person name="Nakamura Y."/>
            <person name="Kaneko T."/>
            <person name="Katoh T."/>
            <person name="Asamizu E."/>
            <person name="Kotani H."/>
            <person name="Tabata S."/>
        </authorList>
    </citation>
    <scope>NUCLEOTIDE SEQUENCE [LARGE SCALE GENOMIC DNA]</scope>
</reference>
<feature type="domain" description="DUF7046" evidence="3">
    <location>
        <begin position="246"/>
        <end position="333"/>
    </location>
</feature>
<dbReference type="ExpressionAtlas" id="Q9LT13">
    <property type="expression patterns" value="baseline and differential"/>
</dbReference>
<evidence type="ECO:0000313" key="4">
    <source>
        <dbReference type="EMBL" id="BAA97251.1"/>
    </source>
</evidence>
<dbReference type="EMBL" id="AB025633">
    <property type="protein sequence ID" value="BAA97251.1"/>
    <property type="molecule type" value="Genomic_DNA"/>
</dbReference>
<organism evidence="4">
    <name type="scientific">Arabidopsis thaliana</name>
    <name type="common">Mouse-ear cress</name>
    <dbReference type="NCBI Taxonomy" id="3702"/>
    <lineage>
        <taxon>Eukaryota</taxon>
        <taxon>Viridiplantae</taxon>
        <taxon>Streptophyta</taxon>
        <taxon>Embryophyta</taxon>
        <taxon>Tracheophyta</taxon>
        <taxon>Spermatophyta</taxon>
        <taxon>Magnoliopsida</taxon>
        <taxon>eudicotyledons</taxon>
        <taxon>Gunneridae</taxon>
        <taxon>Pentapetalae</taxon>
        <taxon>rosids</taxon>
        <taxon>malvids</taxon>
        <taxon>Brassicales</taxon>
        <taxon>Brassicaceae</taxon>
        <taxon>Camelineae</taxon>
        <taxon>Arabidopsis</taxon>
    </lineage>
</organism>
<dbReference type="Pfam" id="PF23080">
    <property type="entry name" value="DUF7046"/>
    <property type="match status" value="1"/>
</dbReference>
<reference key="2">
    <citation type="journal article" date="2000" name="Nature">
        <title>Sequence and analysis of chromosome 5 of the plant Arabidopsis thaliana.</title>
        <authorList>
            <consortium name="Kazusa DNA Research Institute"/>
            <consortium name="Cold Spring Harbor and Washington University in St Louis Sequencing Consortium"/>
            <consortium name="European Union Arabidopsis Genome Sequencing Consortium"/>
            <person name="Tabata S."/>
            <person name="Kaneko T."/>
            <person name="Nakamura Y."/>
            <person name="Kotani H."/>
            <person name="Kato T."/>
            <person name="Asamizu E."/>
            <person name="Miyajima N."/>
            <person name="Sasamoto S."/>
            <person name="Kimura T."/>
            <person name="Hosouchi T."/>
            <person name="Kawashima K."/>
            <person name="Kohara M."/>
            <person name="Matsumoto M."/>
            <person name="Matsuno A."/>
            <person name="Muraki A."/>
            <person name="Nakayama S."/>
            <person name="Nakazaki N."/>
            <person name="Naruo K."/>
            <person name="Okumura S."/>
            <person name="Shinpo S."/>
            <person name="Takeuchi C."/>
            <person name="Wada T."/>
            <person name="Watanabe A."/>
            <person name="Yamada M."/>
            <person name="Yasuda M."/>
            <person name="Sato S."/>
            <person name="de la Bastide M."/>
            <person name="Huang E."/>
            <person name="Spiegel L."/>
            <person name="Gnoj L."/>
            <person name="O'Shaughnessy A."/>
            <person name="Preston R."/>
            <person name="Habermann K."/>
            <person name="Murray J."/>
            <person name="Johnson D."/>
            <person name="Rohlfing T."/>
            <person name="Nelson J."/>
            <person name="Stoneking T."/>
            <person name="Pepin K."/>
            <person name="Spieth J."/>
            <person name="Sekhon M."/>
            <person name="Armstrong J."/>
            <person name="Becker M."/>
            <person name="Belter E."/>
            <person name="Cordum H."/>
            <person name="Cordes M."/>
            <person name="Courtney L."/>
            <person name="Courtney W."/>
            <person name="Dante M."/>
            <person name="Du H."/>
            <person name="Edwards J."/>
            <person name="Fryman J."/>
            <person name="Haakensen B."/>
            <person name="Lamar E."/>
            <person name="Latreille P."/>
            <person name="Leonard S."/>
            <person name="Meyer R."/>
            <person name="Mulvaney E."/>
            <person name="Ozersky P."/>
            <person name="Riley A."/>
            <person name="Strowmatt C."/>
            <person name="Wagner-McPherson C."/>
            <person name="Wollam A."/>
            <person name="Yoakum M."/>
            <person name="Bell M."/>
            <person name="Dedhia N."/>
            <person name="Parnell L."/>
            <person name="Shah R."/>
            <person name="Rodriguez M."/>
            <person name="See L.H."/>
            <person name="Vil D."/>
            <person name="Baker J."/>
            <person name="Kirchoff K."/>
            <person name="Toth K."/>
            <person name="King L."/>
            <person name="Bahret A."/>
            <person name="Miller B."/>
            <person name="Marra M."/>
            <person name="Martienssen R."/>
            <person name="McCombie W.R."/>
            <person name="Wilson R.K."/>
            <person name="Murphy G."/>
            <person name="Bancroft I."/>
            <person name="Volckaert G."/>
            <person name="Wambutt R."/>
            <person name="Dusterhoft A."/>
            <person name="Stiekema W."/>
            <person name="Pohl T."/>
            <person name="Entian K.D."/>
            <person name="Terryn N."/>
            <person name="Hartley N."/>
            <person name="Bent E."/>
            <person name="Johnson S."/>
            <person name="Langham S.A."/>
            <person name="McCullagh B."/>
            <person name="Robben J."/>
            <person name="Grymonprez B."/>
            <person name="Zimmermann W."/>
            <person name="Ramsperger U."/>
            <person name="Wedler H."/>
            <person name="Balke K."/>
            <person name="Wedler E."/>
            <person name="Peters S."/>
            <person name="van Staveren M."/>
            <person name="Dirkse W."/>
            <person name="Mooijman P."/>
            <person name="Lankhorst R.K."/>
            <person name="Weitzenegger T."/>
            <person name="Bothe G."/>
            <person name="Rose M."/>
            <person name="Hauf J."/>
            <person name="Berneiser S."/>
            <person name="Hempel S."/>
            <person name="Feldpausch M."/>
            <person name="Lamberth S."/>
            <person name="Villarroel R."/>
            <person name="Gielen J."/>
            <person name="Ardiles W."/>
            <person name="Bents O."/>
            <person name="Lemcke K."/>
            <person name="Kolesov G."/>
            <person name="Mayer K."/>
            <person name="Rudd S."/>
            <person name="Schoof H."/>
            <person name="Schueller C."/>
            <person name="Zaccaria P."/>
            <person name="Mewes H.W."/>
            <person name="Bevan M."/>
            <person name="Fransz P."/>
        </authorList>
    </citation>
    <scope>NUCLEOTIDE SEQUENCE [LARGE SCALE GENOMIC DNA]</scope>
    <source>
        <strain>cv. Columbia</strain>
    </source>
</reference>
<sequence>MHVQPGTSVDESPAHKKVDETPPKHVQFLEPISKTVVDDAQNPSYGSAFDDPSSSNSPLLSPVFEEPSSSFSEGGDDDPLPGIEDLQISGEPYPGHELQACGYSINGTTSCNFEWVCHLEDGSVNYIDESSRERTSNAGAKQPNYLVTADDVDLYLAIEVQPLDDRNRKGKRFAFGKYRYDLTVLLDVHTLLFSADCFSVFFFMWFAIFICYFLISGGACEDPDMQSNIEKTLHTGHASYKVSLAVGFVDIWEAATLSIKREGYSIKCISDLTIAEKFSASTTVTIPFGQPAELVIIGSDGSEHSLRADNGSPDLIGSRDEIVLTLRLFIKRVMFFKALNSFYHFRCSCHKSRGNL</sequence>
<feature type="compositionally biased region" description="Low complexity" evidence="1">
    <location>
        <begin position="52"/>
        <end position="73"/>
    </location>
</feature>
<keyword evidence="2" id="KW-0812">Transmembrane</keyword>
<dbReference type="PANTHER" id="PTHR31149:SF10">
    <property type="entry name" value="OS05G0100900 PROTEIN"/>
    <property type="match status" value="1"/>
</dbReference>
<keyword evidence="2" id="KW-0472">Membrane</keyword>
<feature type="region of interest" description="Disordered" evidence="1">
    <location>
        <begin position="1"/>
        <end position="91"/>
    </location>
</feature>
<feature type="compositionally biased region" description="Polar residues" evidence="1">
    <location>
        <begin position="1"/>
        <end position="10"/>
    </location>
</feature>
<accession>Q9LT13</accession>
<dbReference type="PANTHER" id="PTHR31149">
    <property type="entry name" value="EXPRESSED PROTEIN"/>
    <property type="match status" value="1"/>
</dbReference>
<proteinExistence type="predicted"/>
<protein>
    <submittedName>
        <fullName evidence="4">Gb|AAF01580.1</fullName>
    </submittedName>
</protein>
<feature type="transmembrane region" description="Helical" evidence="2">
    <location>
        <begin position="191"/>
        <end position="215"/>
    </location>
</feature>
<name>Q9LT13_ARATH</name>
<keyword evidence="2" id="KW-1133">Transmembrane helix</keyword>